<evidence type="ECO:0000313" key="2">
    <source>
        <dbReference type="Proteomes" id="UP001154282"/>
    </source>
</evidence>
<dbReference type="EMBL" id="CAMGYJ010000008">
    <property type="protein sequence ID" value="CAI0463008.1"/>
    <property type="molecule type" value="Genomic_DNA"/>
</dbReference>
<dbReference type="AlphaFoldDB" id="A0AAV0NWL9"/>
<name>A0AAV0NWL9_9ROSI</name>
<reference evidence="1" key="1">
    <citation type="submission" date="2022-08" db="EMBL/GenBank/DDBJ databases">
        <authorList>
            <person name="Gutierrez-Valencia J."/>
        </authorList>
    </citation>
    <scope>NUCLEOTIDE SEQUENCE</scope>
</reference>
<gene>
    <name evidence="1" type="ORF">LITE_LOCUS35598</name>
</gene>
<evidence type="ECO:0000313" key="1">
    <source>
        <dbReference type="EMBL" id="CAI0463008.1"/>
    </source>
</evidence>
<comment type="caution">
    <text evidence="1">The sequence shown here is derived from an EMBL/GenBank/DDBJ whole genome shotgun (WGS) entry which is preliminary data.</text>
</comment>
<dbReference type="Proteomes" id="UP001154282">
    <property type="component" value="Unassembled WGS sequence"/>
</dbReference>
<proteinExistence type="predicted"/>
<organism evidence="1 2">
    <name type="scientific">Linum tenue</name>
    <dbReference type="NCBI Taxonomy" id="586396"/>
    <lineage>
        <taxon>Eukaryota</taxon>
        <taxon>Viridiplantae</taxon>
        <taxon>Streptophyta</taxon>
        <taxon>Embryophyta</taxon>
        <taxon>Tracheophyta</taxon>
        <taxon>Spermatophyta</taxon>
        <taxon>Magnoliopsida</taxon>
        <taxon>eudicotyledons</taxon>
        <taxon>Gunneridae</taxon>
        <taxon>Pentapetalae</taxon>
        <taxon>rosids</taxon>
        <taxon>fabids</taxon>
        <taxon>Malpighiales</taxon>
        <taxon>Linaceae</taxon>
        <taxon>Linum</taxon>
    </lineage>
</organism>
<sequence length="45" mass="5303">MKEGYPNNRVLSLYSLWMDYTSLYIVSKRNIQDSFEGFANTLHPC</sequence>
<protein>
    <submittedName>
        <fullName evidence="1">Uncharacterized protein</fullName>
    </submittedName>
</protein>
<keyword evidence="2" id="KW-1185">Reference proteome</keyword>
<accession>A0AAV0NWL9</accession>